<evidence type="ECO:0000256" key="1">
    <source>
        <dbReference type="SAM" id="MobiDB-lite"/>
    </source>
</evidence>
<evidence type="ECO:0000313" key="2">
    <source>
        <dbReference type="EMBL" id="EFH12453.1"/>
    </source>
</evidence>
<accession>D5RJS6</accession>
<proteinExistence type="predicted"/>
<dbReference type="Proteomes" id="UP000005324">
    <property type="component" value="Unassembled WGS sequence"/>
</dbReference>
<feature type="region of interest" description="Disordered" evidence="1">
    <location>
        <begin position="30"/>
        <end position="49"/>
    </location>
</feature>
<gene>
    <name evidence="2" type="ORF">HMPREF0731_1336</name>
</gene>
<dbReference type="HOGENOM" id="CLU_3146608_0_0_5"/>
<feature type="compositionally biased region" description="Low complexity" evidence="1">
    <location>
        <begin position="10"/>
        <end position="21"/>
    </location>
</feature>
<feature type="non-terminal residue" evidence="2">
    <location>
        <position position="49"/>
    </location>
</feature>
<dbReference type="EMBL" id="ADVL01000218">
    <property type="protein sequence ID" value="EFH12453.1"/>
    <property type="molecule type" value="Genomic_DNA"/>
</dbReference>
<sequence>MAETSRHPAGRAAASGAAAVGRAGAASQAVELLQLPPFPGGLRRRGRGP</sequence>
<name>D5RJS6_9PROT</name>
<evidence type="ECO:0000313" key="3">
    <source>
        <dbReference type="Proteomes" id="UP000005324"/>
    </source>
</evidence>
<keyword evidence="3" id="KW-1185">Reference proteome</keyword>
<organism evidence="2 3">
    <name type="scientific">Pseudoroseomonas cervicalis ATCC 49957</name>
    <dbReference type="NCBI Taxonomy" id="525371"/>
    <lineage>
        <taxon>Bacteria</taxon>
        <taxon>Pseudomonadati</taxon>
        <taxon>Pseudomonadota</taxon>
        <taxon>Alphaproteobacteria</taxon>
        <taxon>Acetobacterales</taxon>
        <taxon>Roseomonadaceae</taxon>
        <taxon>Roseomonas</taxon>
    </lineage>
</organism>
<comment type="caution">
    <text evidence="2">The sequence shown here is derived from an EMBL/GenBank/DDBJ whole genome shotgun (WGS) entry which is preliminary data.</text>
</comment>
<reference evidence="2 3" key="1">
    <citation type="submission" date="2010-04" db="EMBL/GenBank/DDBJ databases">
        <authorList>
            <person name="Qin X."/>
            <person name="Bachman B."/>
            <person name="Battles P."/>
            <person name="Bell A."/>
            <person name="Bess C."/>
            <person name="Bickham C."/>
            <person name="Chaboub L."/>
            <person name="Chen D."/>
            <person name="Coyle M."/>
            <person name="Deiros D.R."/>
            <person name="Dinh H."/>
            <person name="Forbes L."/>
            <person name="Fowler G."/>
            <person name="Francisco L."/>
            <person name="Fu Q."/>
            <person name="Gubbala S."/>
            <person name="Hale W."/>
            <person name="Han Y."/>
            <person name="Hemphill L."/>
            <person name="Highlander S.K."/>
            <person name="Hirani K."/>
            <person name="Hogues M."/>
            <person name="Jackson L."/>
            <person name="Jakkamsetti A."/>
            <person name="Javaid M."/>
            <person name="Jiang H."/>
            <person name="Korchina V."/>
            <person name="Kovar C."/>
            <person name="Lara F."/>
            <person name="Lee S."/>
            <person name="Mata R."/>
            <person name="Mathew T."/>
            <person name="Moen C."/>
            <person name="Morales K."/>
            <person name="Munidasa M."/>
            <person name="Nazareth L."/>
            <person name="Ngo R."/>
            <person name="Nguyen L."/>
            <person name="Okwuonu G."/>
            <person name="Ongeri F."/>
            <person name="Patil S."/>
            <person name="Petrosino J."/>
            <person name="Pham C."/>
            <person name="Pham P."/>
            <person name="Pu L.-L."/>
            <person name="Puazo M."/>
            <person name="Raj R."/>
            <person name="Reid J."/>
            <person name="Rouhana J."/>
            <person name="Saada N."/>
            <person name="Shang Y."/>
            <person name="Simmons D."/>
            <person name="Thornton R."/>
            <person name="Warren J."/>
            <person name="Weissenberger G."/>
            <person name="Zhang J."/>
            <person name="Zhang L."/>
            <person name="Zhou C."/>
            <person name="Zhu D."/>
            <person name="Muzny D."/>
            <person name="Worley K."/>
            <person name="Gibbs R."/>
        </authorList>
    </citation>
    <scope>NUCLEOTIDE SEQUENCE [LARGE SCALE GENOMIC DNA]</scope>
    <source>
        <strain evidence="2 3">ATCC 49957</strain>
    </source>
</reference>
<feature type="region of interest" description="Disordered" evidence="1">
    <location>
        <begin position="1"/>
        <end position="21"/>
    </location>
</feature>
<protein>
    <submittedName>
        <fullName evidence="2">Uncharacterized protein</fullName>
    </submittedName>
</protein>
<dbReference type="AlphaFoldDB" id="D5RJS6"/>